<dbReference type="InterPro" id="IPR007721">
    <property type="entry name" value="RbsD_FucU"/>
</dbReference>
<dbReference type="HAMAP" id="MF_01661">
    <property type="entry name" value="D_rib_pyranase"/>
    <property type="match status" value="1"/>
</dbReference>
<comment type="subunit">
    <text evidence="6">Homodecamer.</text>
</comment>
<name>A0ABT0GQP9_9HYPH</name>
<gene>
    <name evidence="6 7" type="primary">rbsD</name>
    <name evidence="7" type="ORF">M0H32_06335</name>
</gene>
<evidence type="ECO:0000256" key="5">
    <source>
        <dbReference type="ARBA" id="ARBA00023277"/>
    </source>
</evidence>
<feature type="binding site" evidence="6">
    <location>
        <position position="103"/>
    </location>
    <ligand>
        <name>substrate</name>
    </ligand>
</feature>
<dbReference type="EC" id="5.4.99.62" evidence="2 6"/>
<dbReference type="RefSeq" id="WP_248152275.1">
    <property type="nucleotide sequence ID" value="NZ_JALNMJ010000003.1"/>
</dbReference>
<comment type="caution">
    <text evidence="7">The sequence shown here is derived from an EMBL/GenBank/DDBJ whole genome shotgun (WGS) entry which is preliminary data.</text>
</comment>
<dbReference type="InterPro" id="IPR023750">
    <property type="entry name" value="RbsD-like_sf"/>
</dbReference>
<organism evidence="7 8">
    <name type="scientific">Roseibium sediminicola</name>
    <dbReference type="NCBI Taxonomy" id="2933272"/>
    <lineage>
        <taxon>Bacteria</taxon>
        <taxon>Pseudomonadati</taxon>
        <taxon>Pseudomonadota</taxon>
        <taxon>Alphaproteobacteria</taxon>
        <taxon>Hyphomicrobiales</taxon>
        <taxon>Stappiaceae</taxon>
        <taxon>Roseibium</taxon>
    </lineage>
</organism>
<evidence type="ECO:0000256" key="4">
    <source>
        <dbReference type="ARBA" id="ARBA00023235"/>
    </source>
</evidence>
<dbReference type="Gene3D" id="3.40.1650.10">
    <property type="entry name" value="RbsD-like domain"/>
    <property type="match status" value="1"/>
</dbReference>
<comment type="pathway">
    <text evidence="6">Carbohydrate metabolism; D-ribose degradation; D-ribose 5-phosphate from beta-D-ribopyranose: step 1/2.</text>
</comment>
<comment type="catalytic activity">
    <reaction evidence="1 6">
        <text>beta-D-ribopyranose = beta-D-ribofuranose</text>
        <dbReference type="Rhea" id="RHEA:25432"/>
        <dbReference type="ChEBI" id="CHEBI:27476"/>
        <dbReference type="ChEBI" id="CHEBI:47002"/>
        <dbReference type="EC" id="5.4.99.62"/>
    </reaction>
</comment>
<comment type="similarity">
    <text evidence="6">Belongs to the RbsD / FucU family. RbsD subfamily.</text>
</comment>
<evidence type="ECO:0000256" key="3">
    <source>
        <dbReference type="ARBA" id="ARBA00022490"/>
    </source>
</evidence>
<evidence type="ECO:0000256" key="2">
    <source>
        <dbReference type="ARBA" id="ARBA00012862"/>
    </source>
</evidence>
<evidence type="ECO:0000313" key="7">
    <source>
        <dbReference type="EMBL" id="MCK7611769.1"/>
    </source>
</evidence>
<keyword evidence="4 6" id="KW-0413">Isomerase</keyword>
<reference evidence="7" key="1">
    <citation type="submission" date="2022-04" db="EMBL/GenBank/DDBJ databases">
        <title>Roseibium sp. CAU 1639 isolated from mud.</title>
        <authorList>
            <person name="Kim W."/>
        </authorList>
    </citation>
    <scope>NUCLEOTIDE SEQUENCE</scope>
    <source>
        <strain evidence="7">CAU 1639</strain>
    </source>
</reference>
<comment type="subcellular location">
    <subcellularLocation>
        <location evidence="6">Cytoplasm</location>
    </subcellularLocation>
</comment>
<evidence type="ECO:0000256" key="6">
    <source>
        <dbReference type="HAMAP-Rule" id="MF_01661"/>
    </source>
</evidence>
<keyword evidence="5 6" id="KW-0119">Carbohydrate metabolism</keyword>
<evidence type="ECO:0000256" key="1">
    <source>
        <dbReference type="ARBA" id="ARBA00000223"/>
    </source>
</evidence>
<dbReference type="NCBIfam" id="NF008761">
    <property type="entry name" value="PRK11797.1"/>
    <property type="match status" value="1"/>
</dbReference>
<keyword evidence="8" id="KW-1185">Reference proteome</keyword>
<keyword evidence="3 6" id="KW-0963">Cytoplasm</keyword>
<dbReference type="GO" id="GO:0062193">
    <property type="term" value="F:D-ribose pyranase activity"/>
    <property type="evidence" value="ECO:0007669"/>
    <property type="project" value="UniProtKB-EC"/>
</dbReference>
<dbReference type="PANTHER" id="PTHR37831:SF1">
    <property type="entry name" value="D-RIBOSE PYRANASE"/>
    <property type="match status" value="1"/>
</dbReference>
<sequence length="136" mass="14696">MKRTQLLNRHLSALVASLGHLDEIVVADAGLPVPDGVQVIDLAVSPGVPRFHDVLDALRSELVIEQAIWAEEASETLAGVMQAEVDFWRDQTGKPVDTSKLPHEAFKQRSASAEAIIRTGETTPYANIILVSGVAF</sequence>
<dbReference type="Proteomes" id="UP001431221">
    <property type="component" value="Unassembled WGS sequence"/>
</dbReference>
<dbReference type="EMBL" id="JALNMJ010000003">
    <property type="protein sequence ID" value="MCK7611769.1"/>
    <property type="molecule type" value="Genomic_DNA"/>
</dbReference>
<feature type="binding site" evidence="6">
    <location>
        <begin position="125"/>
        <end position="127"/>
    </location>
    <ligand>
        <name>substrate</name>
    </ligand>
</feature>
<feature type="binding site" evidence="6">
    <location>
        <position position="28"/>
    </location>
    <ligand>
        <name>substrate</name>
    </ligand>
</feature>
<proteinExistence type="inferred from homology"/>
<dbReference type="SUPFAM" id="SSF102546">
    <property type="entry name" value="RbsD-like"/>
    <property type="match status" value="1"/>
</dbReference>
<comment type="function">
    <text evidence="6">Catalyzes the interconversion of beta-pyran and beta-furan forms of D-ribose.</text>
</comment>
<accession>A0ABT0GQP9</accession>
<dbReference type="PANTHER" id="PTHR37831">
    <property type="entry name" value="D-RIBOSE PYRANASE"/>
    <property type="match status" value="1"/>
</dbReference>
<evidence type="ECO:0000313" key="8">
    <source>
        <dbReference type="Proteomes" id="UP001431221"/>
    </source>
</evidence>
<protein>
    <recommendedName>
        <fullName evidence="2 6">D-ribose pyranase</fullName>
        <ecNumber evidence="2 6">5.4.99.62</ecNumber>
    </recommendedName>
</protein>
<dbReference type="InterPro" id="IPR023064">
    <property type="entry name" value="D-ribose_pyranase"/>
</dbReference>
<dbReference type="Pfam" id="PF05025">
    <property type="entry name" value="RbsD_FucU"/>
    <property type="match status" value="1"/>
</dbReference>
<feature type="active site" description="Proton donor" evidence="6">
    <location>
        <position position="20"/>
    </location>
</feature>